<feature type="transmembrane region" description="Helical" evidence="6">
    <location>
        <begin position="155"/>
        <end position="176"/>
    </location>
</feature>
<dbReference type="Gene3D" id="1.20.1250.20">
    <property type="entry name" value="MFS general substrate transporter like domains"/>
    <property type="match status" value="2"/>
</dbReference>
<evidence type="ECO:0000259" key="7">
    <source>
        <dbReference type="PROSITE" id="PS50850"/>
    </source>
</evidence>
<evidence type="ECO:0000256" key="6">
    <source>
        <dbReference type="SAM" id="Phobius"/>
    </source>
</evidence>
<feature type="transmembrane region" description="Helical" evidence="6">
    <location>
        <begin position="29"/>
        <end position="46"/>
    </location>
</feature>
<feature type="transmembrane region" description="Helical" evidence="6">
    <location>
        <begin position="66"/>
        <end position="89"/>
    </location>
</feature>
<keyword evidence="4 6" id="KW-0472">Membrane</keyword>
<sequence>MTATTTSPATPSQDDGADRPPVSLWRGRVGLIVGIVLLGITLRYAITGMSPLLTTLRTEMGIGVAGASFLGMLPTLSFGTAGFLAPVLIRRWSPELTAALAMLLAAAGTAGRAMTHNVPLFFVLSAVALFGMGFGNVVGAPLVKKYFPDRQASMLTVFALLMQAGASLPAMTAVPIADAAGWRISIASWSILSLLAALPWIVQLVKAGKKKSAASVAPGSSAGATGLNLGVGQLIKSPIAVGTALFYAMASLNTYGMLAWMPTIFQSGGMNQAAAAAAFSVFTFLTLPMALITPILATKLKNVTPIAIVLALVFPVGYIGMITAPNLALLWAFIMGIGGGAFPLAITMFNKRTRTAQGSAAIAGFAMGIGYLFGTLGPLLGGALFSATGSWTAALIVFAFTSILAVIGGALMTRGTKSLEDKFTPNDAKEEN</sequence>
<feature type="transmembrane region" description="Helical" evidence="6">
    <location>
        <begin position="182"/>
        <end position="202"/>
    </location>
</feature>
<comment type="caution">
    <text evidence="8">The sequence shown here is derived from an EMBL/GenBank/DDBJ whole genome shotgun (WGS) entry which is preliminary data.</text>
</comment>
<feature type="compositionally biased region" description="Low complexity" evidence="5">
    <location>
        <begin position="1"/>
        <end position="12"/>
    </location>
</feature>
<keyword evidence="2 6" id="KW-0812">Transmembrane</keyword>
<feature type="transmembrane region" description="Helical" evidence="6">
    <location>
        <begin position="96"/>
        <end position="114"/>
    </location>
</feature>
<evidence type="ECO:0000256" key="3">
    <source>
        <dbReference type="ARBA" id="ARBA00022989"/>
    </source>
</evidence>
<comment type="subcellular location">
    <subcellularLocation>
        <location evidence="1">Cell membrane</location>
        <topology evidence="1">Multi-pass membrane protein</topology>
    </subcellularLocation>
</comment>
<feature type="transmembrane region" description="Helical" evidence="6">
    <location>
        <begin position="273"/>
        <end position="296"/>
    </location>
</feature>
<evidence type="ECO:0000313" key="9">
    <source>
        <dbReference type="Proteomes" id="UP001589536"/>
    </source>
</evidence>
<dbReference type="InterPro" id="IPR011701">
    <property type="entry name" value="MFS"/>
</dbReference>
<dbReference type="InterPro" id="IPR052524">
    <property type="entry name" value="MFS_Cyanate_Porter"/>
</dbReference>
<dbReference type="EMBL" id="JBHMBH010000025">
    <property type="protein sequence ID" value="MFB9714719.1"/>
    <property type="molecule type" value="Genomic_DNA"/>
</dbReference>
<feature type="transmembrane region" description="Helical" evidence="6">
    <location>
        <begin position="328"/>
        <end position="349"/>
    </location>
</feature>
<reference evidence="8 9" key="1">
    <citation type="submission" date="2024-09" db="EMBL/GenBank/DDBJ databases">
        <authorList>
            <person name="Sun Q."/>
            <person name="Mori K."/>
        </authorList>
    </citation>
    <scope>NUCLEOTIDE SEQUENCE [LARGE SCALE GENOMIC DNA]</scope>
    <source>
        <strain evidence="8 9">JCM 13519</strain>
    </source>
</reference>
<dbReference type="InterPro" id="IPR020846">
    <property type="entry name" value="MFS_dom"/>
</dbReference>
<feature type="transmembrane region" description="Helical" evidence="6">
    <location>
        <begin position="391"/>
        <end position="412"/>
    </location>
</feature>
<feature type="domain" description="Major facilitator superfamily (MFS) profile" evidence="7">
    <location>
        <begin position="27"/>
        <end position="417"/>
    </location>
</feature>
<dbReference type="Pfam" id="PF07690">
    <property type="entry name" value="MFS_1"/>
    <property type="match status" value="1"/>
</dbReference>
<dbReference type="Proteomes" id="UP001589536">
    <property type="component" value="Unassembled WGS sequence"/>
</dbReference>
<evidence type="ECO:0000256" key="1">
    <source>
        <dbReference type="ARBA" id="ARBA00004651"/>
    </source>
</evidence>
<name>A0ABV5UQA3_9MICC</name>
<feature type="transmembrane region" description="Helical" evidence="6">
    <location>
        <begin position="303"/>
        <end position="322"/>
    </location>
</feature>
<keyword evidence="3 6" id="KW-1133">Transmembrane helix</keyword>
<dbReference type="RefSeq" id="WP_345048462.1">
    <property type="nucleotide sequence ID" value="NZ_BAABED010000001.1"/>
</dbReference>
<evidence type="ECO:0000256" key="4">
    <source>
        <dbReference type="ARBA" id="ARBA00023136"/>
    </source>
</evidence>
<feature type="transmembrane region" description="Helical" evidence="6">
    <location>
        <begin position="361"/>
        <end position="385"/>
    </location>
</feature>
<gene>
    <name evidence="8" type="ORF">ACFFPI_11365</name>
</gene>
<dbReference type="InterPro" id="IPR036259">
    <property type="entry name" value="MFS_trans_sf"/>
</dbReference>
<evidence type="ECO:0000256" key="5">
    <source>
        <dbReference type="SAM" id="MobiDB-lite"/>
    </source>
</evidence>
<accession>A0ABV5UQA3</accession>
<dbReference type="SUPFAM" id="SSF103473">
    <property type="entry name" value="MFS general substrate transporter"/>
    <property type="match status" value="1"/>
</dbReference>
<protein>
    <submittedName>
        <fullName evidence="8">CynX/NimT family MFS transporter</fullName>
    </submittedName>
</protein>
<proteinExistence type="predicted"/>
<feature type="transmembrane region" description="Helical" evidence="6">
    <location>
        <begin position="239"/>
        <end position="261"/>
    </location>
</feature>
<evidence type="ECO:0000256" key="2">
    <source>
        <dbReference type="ARBA" id="ARBA00022692"/>
    </source>
</evidence>
<dbReference type="PANTHER" id="PTHR23523:SF2">
    <property type="entry name" value="2-NITROIMIDAZOLE TRANSPORTER"/>
    <property type="match status" value="1"/>
</dbReference>
<keyword evidence="9" id="KW-1185">Reference proteome</keyword>
<feature type="transmembrane region" description="Helical" evidence="6">
    <location>
        <begin position="120"/>
        <end position="143"/>
    </location>
</feature>
<dbReference type="PANTHER" id="PTHR23523">
    <property type="match status" value="1"/>
</dbReference>
<organism evidence="8 9">
    <name type="scientific">Arthrobacter methylotrophus</name>
    <dbReference type="NCBI Taxonomy" id="121291"/>
    <lineage>
        <taxon>Bacteria</taxon>
        <taxon>Bacillati</taxon>
        <taxon>Actinomycetota</taxon>
        <taxon>Actinomycetes</taxon>
        <taxon>Micrococcales</taxon>
        <taxon>Micrococcaceae</taxon>
        <taxon>Arthrobacter</taxon>
    </lineage>
</organism>
<feature type="region of interest" description="Disordered" evidence="5">
    <location>
        <begin position="1"/>
        <end position="21"/>
    </location>
</feature>
<evidence type="ECO:0000313" key="8">
    <source>
        <dbReference type="EMBL" id="MFB9714719.1"/>
    </source>
</evidence>
<dbReference type="PROSITE" id="PS50850">
    <property type="entry name" value="MFS"/>
    <property type="match status" value="1"/>
</dbReference>